<feature type="region of interest" description="Disordered" evidence="1">
    <location>
        <begin position="203"/>
        <end position="248"/>
    </location>
</feature>
<dbReference type="Gene3D" id="3.90.1580.10">
    <property type="entry name" value="paralog of FGE (formylglycine-generating enzyme)"/>
    <property type="match status" value="1"/>
</dbReference>
<dbReference type="EMBL" id="JACIGI010000055">
    <property type="protein sequence ID" value="MBB4287825.1"/>
    <property type="molecule type" value="Genomic_DNA"/>
</dbReference>
<protein>
    <submittedName>
        <fullName evidence="2">Uncharacterized protein</fullName>
    </submittedName>
</protein>
<keyword evidence="3" id="KW-1185">Reference proteome</keyword>
<sequence length="757" mass="74214">MPLSPEQQAALARLALYTSDPWDESAAPRGFGDGGHIQADPDTGALLVDQMWADIVTAAGAVEQLAGEVGPIGGLADEIAALGAIAAEVTACAGAIADIQAAPAAATTAAGSATAAADSAIAAEAARDTAQGHATAAADSATGSAGSAAAAADSASAAGASATATETARTAAEGARDTAQGHATAASDSATAAGASATAAGAARTAAEGARDTAQGHATAATSARTAAEGARDTAQGHATAAGGARTGAETAAALAQAWADSEGAAPGGAGTKSAREWAAEAQAIAGGDFAPSTHTHAAAALTSGTLDIARLPPLILTPQIAAPAHGATGLALAPSLAATPYASLTSTRHAATRWQVLDDATAAVVYDSGASADLTAHTVPAGLLAPGGRYRVQARHGDDAGTWSAPSAPALIRTREALGVALIAPGGGGGTWQRVDEHGGALGDPAYALGGSAWADHPVWGGMTPEEIDGQHMVRIPAFWSRAAPITSGPLAGATAWWVGDAVFDGAVLHPAFRADGGVVDAVWIGAYQGTDDAGLRVASQPGAGPLTGLTLDAYRARCQARDGAGSAGWDLWSVYHWSAVQMLALIEMGGSDSQALIGPGRVAETGPAAVDAADVATASYRGLVGLWGNVAQWLAGLRTGAAGTLEIADFNGYGTWADTGLTAATTAHYPLTMLHSAGPGYDLRDVFLAEAADAASGSAATWPDRHVIAAAPDRVPAVGGAWDAGPDAGLWALTLDHAPTDASAAIGGRLVRVPG</sequence>
<feature type="region of interest" description="Disordered" evidence="1">
    <location>
        <begin position="167"/>
        <end position="191"/>
    </location>
</feature>
<reference evidence="2 3" key="1">
    <citation type="submission" date="2020-08" db="EMBL/GenBank/DDBJ databases">
        <title>Genome sequencing of Purple Non-Sulfur Bacteria from various extreme environments.</title>
        <authorList>
            <person name="Mayer M."/>
        </authorList>
    </citation>
    <scope>NUCLEOTIDE SEQUENCE [LARGE SCALE GENOMIC DNA]</scope>
    <source>
        <strain evidence="2 3">JA135</strain>
    </source>
</reference>
<evidence type="ECO:0000313" key="2">
    <source>
        <dbReference type="EMBL" id="MBB4287825.1"/>
    </source>
</evidence>
<name>A0A7W6S2S1_9PROT</name>
<dbReference type="InterPro" id="IPR042095">
    <property type="entry name" value="SUMF_sf"/>
</dbReference>
<proteinExistence type="predicted"/>
<accession>A0A7W6S2S1</accession>
<evidence type="ECO:0000313" key="3">
    <source>
        <dbReference type="Proteomes" id="UP000555728"/>
    </source>
</evidence>
<dbReference type="Proteomes" id="UP000555728">
    <property type="component" value="Unassembled WGS sequence"/>
</dbReference>
<dbReference type="RefSeq" id="WP_184437950.1">
    <property type="nucleotide sequence ID" value="NZ_JACIGI010000055.1"/>
</dbReference>
<evidence type="ECO:0000256" key="1">
    <source>
        <dbReference type="SAM" id="MobiDB-lite"/>
    </source>
</evidence>
<gene>
    <name evidence="2" type="ORF">GGD88_003582</name>
</gene>
<feature type="compositionally biased region" description="Low complexity" evidence="1">
    <location>
        <begin position="218"/>
        <end position="248"/>
    </location>
</feature>
<organism evidence="2 3">
    <name type="scientific">Roseospira goensis</name>
    <dbReference type="NCBI Taxonomy" id="391922"/>
    <lineage>
        <taxon>Bacteria</taxon>
        <taxon>Pseudomonadati</taxon>
        <taxon>Pseudomonadota</taxon>
        <taxon>Alphaproteobacteria</taxon>
        <taxon>Rhodospirillales</taxon>
        <taxon>Rhodospirillaceae</taxon>
        <taxon>Roseospira</taxon>
    </lineage>
</organism>
<dbReference type="AlphaFoldDB" id="A0A7W6S2S1"/>
<comment type="caution">
    <text evidence="2">The sequence shown here is derived from an EMBL/GenBank/DDBJ whole genome shotgun (WGS) entry which is preliminary data.</text>
</comment>